<protein>
    <submittedName>
        <fullName evidence="2">Uncharacterized protein</fullName>
    </submittedName>
</protein>
<feature type="transmembrane region" description="Helical" evidence="1">
    <location>
        <begin position="12"/>
        <end position="33"/>
    </location>
</feature>
<sequence>MYLEAEVYGMLNWGFAIVMGIELISFIALWLKYKFSKEAFGWFIGHVVFFSFTGYKLLEAINTFEHNDFMGSENASLRIGISGVLWAISVACLLIGIARLVSSKVPSKG</sequence>
<evidence type="ECO:0000313" key="2">
    <source>
        <dbReference type="EMBL" id="EZP75655.1"/>
    </source>
</evidence>
<gene>
    <name evidence="2" type="ORF">H839_15042</name>
</gene>
<dbReference type="RefSeq" id="WP_043905877.1">
    <property type="nucleotide sequence ID" value="NZ_CM002692.1"/>
</dbReference>
<evidence type="ECO:0000256" key="1">
    <source>
        <dbReference type="SAM" id="Phobius"/>
    </source>
</evidence>
<evidence type="ECO:0000313" key="3">
    <source>
        <dbReference type="Proteomes" id="UP000023566"/>
    </source>
</evidence>
<dbReference type="Proteomes" id="UP000023566">
    <property type="component" value="Chromosome"/>
</dbReference>
<organism evidence="2 3">
    <name type="scientific">Parageobacillus genomosp. 1</name>
    <dbReference type="NCBI Taxonomy" id="1295642"/>
    <lineage>
        <taxon>Bacteria</taxon>
        <taxon>Bacillati</taxon>
        <taxon>Bacillota</taxon>
        <taxon>Bacilli</taxon>
        <taxon>Bacillales</taxon>
        <taxon>Anoxybacillaceae</taxon>
        <taxon>Parageobacillus</taxon>
    </lineage>
</organism>
<feature type="transmembrane region" description="Helical" evidence="1">
    <location>
        <begin position="78"/>
        <end position="101"/>
    </location>
</feature>
<name>A0ABC9VBJ7_9BACL</name>
<reference evidence="2 3" key="1">
    <citation type="journal article" date="2014" name="Appl. Microbiol. Biotechnol.">
        <title>Transformable facultative thermophile Geobacillus stearothermophilus NUB3621 as a host strain for metabolic engineering.</title>
        <authorList>
            <person name="Blanchard K."/>
            <person name="Robic S."/>
            <person name="Matsumura I."/>
        </authorList>
    </citation>
    <scope>NUCLEOTIDE SEQUENCE [LARGE SCALE GENOMIC DNA]</scope>
    <source>
        <strain evidence="2 3">NUB3621</strain>
    </source>
</reference>
<accession>A0ABC9VBJ7</accession>
<feature type="transmembrane region" description="Helical" evidence="1">
    <location>
        <begin position="40"/>
        <end position="58"/>
    </location>
</feature>
<keyword evidence="1" id="KW-0472">Membrane</keyword>
<keyword evidence="1" id="KW-0812">Transmembrane</keyword>
<keyword evidence="1" id="KW-1133">Transmembrane helix</keyword>
<keyword evidence="3" id="KW-1185">Reference proteome</keyword>
<dbReference type="AlphaFoldDB" id="A0ABC9VBJ7"/>
<comment type="caution">
    <text evidence="2">The sequence shown here is derived from an EMBL/GenBank/DDBJ whole genome shotgun (WGS) entry which is preliminary data.</text>
</comment>
<proteinExistence type="predicted"/>
<dbReference type="EMBL" id="AOTZ01000007">
    <property type="protein sequence ID" value="EZP75655.1"/>
    <property type="molecule type" value="Genomic_DNA"/>
</dbReference>